<keyword evidence="2" id="KW-0812">Transmembrane</keyword>
<feature type="region of interest" description="Disordered" evidence="1">
    <location>
        <begin position="289"/>
        <end position="320"/>
    </location>
</feature>
<feature type="region of interest" description="Disordered" evidence="1">
    <location>
        <begin position="251"/>
        <end position="276"/>
    </location>
</feature>
<dbReference type="EMBL" id="FMYH01000008">
    <property type="protein sequence ID" value="SDD52602.1"/>
    <property type="molecule type" value="Genomic_DNA"/>
</dbReference>
<evidence type="ECO:0000313" key="3">
    <source>
        <dbReference type="EMBL" id="SDD52602.1"/>
    </source>
</evidence>
<evidence type="ECO:0000313" key="4">
    <source>
        <dbReference type="Proteomes" id="UP000199039"/>
    </source>
</evidence>
<organism evidence="3 4">
    <name type="scientific">Sanguibacter gelidistatuariae</name>
    <dbReference type="NCBI Taxonomy" id="1814289"/>
    <lineage>
        <taxon>Bacteria</taxon>
        <taxon>Bacillati</taxon>
        <taxon>Actinomycetota</taxon>
        <taxon>Actinomycetes</taxon>
        <taxon>Micrococcales</taxon>
        <taxon>Sanguibacteraceae</taxon>
        <taxon>Sanguibacter</taxon>
    </lineage>
</organism>
<evidence type="ECO:0000256" key="1">
    <source>
        <dbReference type="SAM" id="MobiDB-lite"/>
    </source>
</evidence>
<dbReference type="STRING" id="1814289.SAMN05216410_3430"/>
<dbReference type="RefSeq" id="WP_093185631.1">
    <property type="nucleotide sequence ID" value="NZ_FMYH01000008.1"/>
</dbReference>
<sequence>MLHKIVTASLVLVGLVLAGLSVASGTLWRPSDTAVMTTGTQSGTTLLTTAPGVLGLVDHSVTITASSSPEAKVVLALGRSVDVDGWIGEDPALVVTGASDWETLSVTARTGSTTDPATDPTTDPATPTTDATATDAPAADAPADAAPTDSAPTDEAPAVGPDPEGSDMWLTSATGTGSASLTWDASSSDVVLLVAAVGENATTPVLTLTWPREVTTPLMWPGVVLGALLVIAGCIYGLLLLRPRDRVASAPTNSSALRTSSRQSGASTSGPAGEATSWVVTSGDASADTGVLDASARTPVAAEDGSRTTGLTRRELREQAAREEAARLEEVNASARRSKRAWPWTGAIPMVKKSADAPSAPAAPPAADPARPVWLPEGTGSTSGSSWRQAWGVRPDAATPTTGDAAADTTTPTSPPTDGSAPHNNTTTEGH</sequence>
<protein>
    <submittedName>
        <fullName evidence="3">Uncharacterized protein</fullName>
    </submittedName>
</protein>
<feature type="compositionally biased region" description="Polar residues" evidence="1">
    <location>
        <begin position="251"/>
        <end position="270"/>
    </location>
</feature>
<keyword evidence="2" id="KW-0472">Membrane</keyword>
<feature type="compositionally biased region" description="Polar residues" evidence="1">
    <location>
        <begin position="379"/>
        <end position="388"/>
    </location>
</feature>
<proteinExistence type="predicted"/>
<feature type="region of interest" description="Disordered" evidence="1">
    <location>
        <begin position="108"/>
        <end position="165"/>
    </location>
</feature>
<reference evidence="3 4" key="1">
    <citation type="submission" date="2016-09" db="EMBL/GenBank/DDBJ databases">
        <authorList>
            <person name="Capua I."/>
            <person name="De Benedictis P."/>
            <person name="Joannis T."/>
            <person name="Lombin L.H."/>
            <person name="Cattoli G."/>
        </authorList>
    </citation>
    <scope>NUCLEOTIDE SEQUENCE [LARGE SCALE GENOMIC DNA]</scope>
    <source>
        <strain evidence="3 4">ISLP-3</strain>
    </source>
</reference>
<feature type="transmembrane region" description="Helical" evidence="2">
    <location>
        <begin position="218"/>
        <end position="241"/>
    </location>
</feature>
<accession>A0A1G6VG01</accession>
<feature type="compositionally biased region" description="Low complexity" evidence="1">
    <location>
        <begin position="395"/>
        <end position="422"/>
    </location>
</feature>
<gene>
    <name evidence="3" type="ORF">SAMN05216410_3430</name>
</gene>
<dbReference type="Proteomes" id="UP000199039">
    <property type="component" value="Unassembled WGS sequence"/>
</dbReference>
<keyword evidence="2" id="KW-1133">Transmembrane helix</keyword>
<evidence type="ECO:0000256" key="2">
    <source>
        <dbReference type="SAM" id="Phobius"/>
    </source>
</evidence>
<dbReference type="OrthoDB" id="3249401at2"/>
<feature type="compositionally biased region" description="Low complexity" evidence="1">
    <location>
        <begin position="113"/>
        <end position="158"/>
    </location>
</feature>
<name>A0A1G6VG01_9MICO</name>
<feature type="region of interest" description="Disordered" evidence="1">
    <location>
        <begin position="353"/>
        <end position="431"/>
    </location>
</feature>
<keyword evidence="4" id="KW-1185">Reference proteome</keyword>
<dbReference type="AlphaFoldDB" id="A0A1G6VG01"/>